<dbReference type="AlphaFoldDB" id="B0CPZ8"/>
<dbReference type="Gene3D" id="3.40.50.200">
    <property type="entry name" value="Peptidase S8/S53 domain"/>
    <property type="match status" value="1"/>
</dbReference>
<dbReference type="RefSeq" id="XP_001873709.1">
    <property type="nucleotide sequence ID" value="XM_001873674.1"/>
</dbReference>
<dbReference type="HOGENOM" id="CLU_013783_4_0_1"/>
<evidence type="ECO:0000256" key="13">
    <source>
        <dbReference type="ARBA" id="ARBA00023145"/>
    </source>
</evidence>
<evidence type="ECO:0000256" key="6">
    <source>
        <dbReference type="ARBA" id="ARBA00022670"/>
    </source>
</evidence>
<evidence type="ECO:0000256" key="2">
    <source>
        <dbReference type="ARBA" id="ARBA00002451"/>
    </source>
</evidence>
<dbReference type="Pfam" id="PF09286">
    <property type="entry name" value="Pro-kuma_activ"/>
    <property type="match status" value="1"/>
</dbReference>
<organism evidence="19">
    <name type="scientific">Laccaria bicolor (strain S238N-H82 / ATCC MYA-4686)</name>
    <name type="common">Bicoloured deceiver</name>
    <name type="synonym">Laccaria laccata var. bicolor</name>
    <dbReference type="NCBI Taxonomy" id="486041"/>
    <lineage>
        <taxon>Eukaryota</taxon>
        <taxon>Fungi</taxon>
        <taxon>Dikarya</taxon>
        <taxon>Basidiomycota</taxon>
        <taxon>Agaricomycotina</taxon>
        <taxon>Agaricomycetes</taxon>
        <taxon>Agaricomycetidae</taxon>
        <taxon>Agaricales</taxon>
        <taxon>Agaricineae</taxon>
        <taxon>Hydnangiaceae</taxon>
        <taxon>Laccaria</taxon>
    </lineage>
</organism>
<evidence type="ECO:0000256" key="7">
    <source>
        <dbReference type="ARBA" id="ARBA00022723"/>
    </source>
</evidence>
<dbReference type="FunFam" id="3.40.50.200:FF:000015">
    <property type="entry name" value="Tripeptidyl peptidase A"/>
    <property type="match status" value="1"/>
</dbReference>
<dbReference type="SUPFAM" id="SSF52743">
    <property type="entry name" value="Subtilisin-like"/>
    <property type="match status" value="1"/>
</dbReference>
<protein>
    <recommendedName>
        <fullName evidence="4">tripeptidyl-peptidase II</fullName>
        <ecNumber evidence="4">3.4.14.10</ecNumber>
    </recommendedName>
</protein>
<evidence type="ECO:0000256" key="4">
    <source>
        <dbReference type="ARBA" id="ARBA00012462"/>
    </source>
</evidence>
<dbReference type="MEROPS" id="S53.007"/>
<keyword evidence="11 15" id="KW-0106">Calcium</keyword>
<keyword evidence="6 15" id="KW-0645">Protease</keyword>
<keyword evidence="19" id="KW-1185">Reference proteome</keyword>
<dbReference type="GO" id="GO:0004252">
    <property type="term" value="F:serine-type endopeptidase activity"/>
    <property type="evidence" value="ECO:0007669"/>
    <property type="project" value="UniProtKB-UniRule"/>
</dbReference>
<keyword evidence="9 15" id="KW-0378">Hydrolase</keyword>
<feature type="binding site" evidence="15">
    <location>
        <position position="630"/>
    </location>
    <ligand>
        <name>Ca(2+)</name>
        <dbReference type="ChEBI" id="CHEBI:29108"/>
    </ligand>
</feature>
<dbReference type="Pfam" id="PF00082">
    <property type="entry name" value="Peptidase_S8"/>
    <property type="match status" value="1"/>
</dbReference>
<keyword evidence="8 16" id="KW-0732">Signal</keyword>
<dbReference type="GO" id="GO:0046872">
    <property type="term" value="F:metal ion binding"/>
    <property type="evidence" value="ECO:0007669"/>
    <property type="project" value="UniProtKB-UniRule"/>
</dbReference>
<feature type="binding site" evidence="15">
    <location>
        <position position="609"/>
    </location>
    <ligand>
        <name>Ca(2+)</name>
        <dbReference type="ChEBI" id="CHEBI:29108"/>
    </ligand>
</feature>
<gene>
    <name evidence="18" type="ORF">LACBIDRAFT_301946</name>
</gene>
<feature type="binding site" evidence="15">
    <location>
        <position position="610"/>
    </location>
    <ligand>
        <name>Ca(2+)</name>
        <dbReference type="ChEBI" id="CHEBI:29108"/>
    </ligand>
</feature>
<evidence type="ECO:0000256" key="16">
    <source>
        <dbReference type="SAM" id="SignalP"/>
    </source>
</evidence>
<dbReference type="EMBL" id="DS547091">
    <property type="protein sequence ID" value="EDR15501.1"/>
    <property type="molecule type" value="Genomic_DNA"/>
</dbReference>
<dbReference type="GeneID" id="6068982"/>
<keyword evidence="5" id="KW-0964">Secreted</keyword>
<evidence type="ECO:0000256" key="3">
    <source>
        <dbReference type="ARBA" id="ARBA00004239"/>
    </source>
</evidence>
<dbReference type="InterPro" id="IPR050819">
    <property type="entry name" value="Tripeptidyl-peptidase_I"/>
</dbReference>
<dbReference type="SUPFAM" id="SSF54897">
    <property type="entry name" value="Protease propeptides/inhibitors"/>
    <property type="match status" value="1"/>
</dbReference>
<dbReference type="KEGG" id="lbc:LACBIDRAFT_301946"/>
<keyword evidence="10 15" id="KW-0720">Serine protease</keyword>
<feature type="binding site" evidence="15">
    <location>
        <position position="628"/>
    </location>
    <ligand>
        <name>Ca(2+)</name>
        <dbReference type="ChEBI" id="CHEBI:29108"/>
    </ligand>
</feature>
<evidence type="ECO:0000256" key="14">
    <source>
        <dbReference type="ARBA" id="ARBA00023180"/>
    </source>
</evidence>
<dbReference type="CDD" id="cd11377">
    <property type="entry name" value="Pro-peptidase_S53"/>
    <property type="match status" value="1"/>
</dbReference>
<accession>B0CPZ8</accession>
<comment type="catalytic activity">
    <reaction evidence="1">
        <text>Release of an N-terminal tripeptide from a polypeptide.</text>
        <dbReference type="EC" id="3.4.14.10"/>
    </reaction>
</comment>
<sequence length="651" mass="71573">MRSSLILLCLLGSALSAPQSFTHVVHERRTAEPMDWVSSRRLERDFMVPMRIGLTQNNLHSLGDMLMAVSQPDSPDYGNHWTATDLVKTFAPSTETIDEVSKWLVESGIARDRLHLSLDQGWIQVNATAVEVEELLKTEYYVFTHPSGQEQISCSDYSVPDHVQSHIDLIIPTVHFSSRPTTMAHRKRYGGVGSPDVKNGPFRSDQAITLEKSDLQNCDKYITLDCLRVLYGIKYKPRATRRNSFGIVEFTPQSYIPSDLDLFFKNFVPNLVGSRPKLESIDGGMLQFNMTGFDYNGESNLDLEYAMGLVNPQKVTLLQTGDEIVGASFNTWLDAVDGTYCTHKGGDDPNFDPVYPHGPPGYTGPKACGIIKPPHVISISYGYNEVDLTRKYAQRQCNEYGKVFSKPIITGMFSLTTSMLQLGLMGSSVFYSSGDNGVAGNGNQCVNPSTGQLDPKGTVFTPSFPGGCPWVTSVGATQINPGSSVYAPESACEQVIFSGGGFSNYFSIPDYQCEQVDHYLKKHTSQYTSAQFNNSGSARAFPDVAANGANYVVAINGEFYLVYGTSASSPVFASMISMINDARIHMGRKPVGFINPMIYSHKFKSAFNDITTGNNPGCGTQGFSATKGWDPVTGLGTPRFQQLLEMFKRLP</sequence>
<evidence type="ECO:0000256" key="10">
    <source>
        <dbReference type="ARBA" id="ARBA00022825"/>
    </source>
</evidence>
<feature type="signal peptide" evidence="16">
    <location>
        <begin position="1"/>
        <end position="16"/>
    </location>
</feature>
<dbReference type="OrthoDB" id="409122at2759"/>
<dbReference type="PROSITE" id="PS51695">
    <property type="entry name" value="SEDOLISIN"/>
    <property type="match status" value="1"/>
</dbReference>
<dbReference type="EC" id="3.4.14.10" evidence="4"/>
<evidence type="ECO:0000313" key="19">
    <source>
        <dbReference type="Proteomes" id="UP000001194"/>
    </source>
</evidence>
<dbReference type="InterPro" id="IPR036852">
    <property type="entry name" value="Peptidase_S8/S53_dom_sf"/>
</dbReference>
<evidence type="ECO:0000256" key="12">
    <source>
        <dbReference type="ARBA" id="ARBA00023026"/>
    </source>
</evidence>
<comment type="cofactor">
    <cofactor evidence="15">
        <name>Ca(2+)</name>
        <dbReference type="ChEBI" id="CHEBI:29108"/>
    </cofactor>
    <text evidence="15">Binds 1 Ca(2+) ion per subunit.</text>
</comment>
<keyword evidence="7 15" id="KW-0479">Metal-binding</keyword>
<feature type="domain" description="Peptidase S53" evidence="17">
    <location>
        <begin position="221"/>
        <end position="650"/>
    </location>
</feature>
<dbReference type="GO" id="GO:0006508">
    <property type="term" value="P:proteolysis"/>
    <property type="evidence" value="ECO:0007669"/>
    <property type="project" value="UniProtKB-KW"/>
</dbReference>
<evidence type="ECO:0000256" key="5">
    <source>
        <dbReference type="ARBA" id="ARBA00022525"/>
    </source>
</evidence>
<evidence type="ECO:0000256" key="9">
    <source>
        <dbReference type="ARBA" id="ARBA00022801"/>
    </source>
</evidence>
<dbReference type="PANTHER" id="PTHR14218:SF19">
    <property type="entry name" value="SERINE PROTEASE AORO, PUTATIVE (AFU_ORTHOLOGUE AFUA_6G10250)-RELATED"/>
    <property type="match status" value="1"/>
</dbReference>
<keyword evidence="14" id="KW-0325">Glycoprotein</keyword>
<evidence type="ECO:0000259" key="17">
    <source>
        <dbReference type="PROSITE" id="PS51695"/>
    </source>
</evidence>
<evidence type="ECO:0000256" key="11">
    <source>
        <dbReference type="ARBA" id="ARBA00022837"/>
    </source>
</evidence>
<comment type="subcellular location">
    <subcellularLocation>
        <location evidence="3">Secreted</location>
        <location evidence="3">Extracellular space</location>
    </subcellularLocation>
</comment>
<name>B0CPZ8_LACBS</name>
<evidence type="ECO:0000256" key="1">
    <source>
        <dbReference type="ARBA" id="ARBA00001910"/>
    </source>
</evidence>
<feature type="active site" description="Charge relay system" evidence="15">
    <location>
        <position position="566"/>
    </location>
</feature>
<dbReference type="SMART" id="SM00944">
    <property type="entry name" value="Pro-kuma_activ"/>
    <property type="match status" value="1"/>
</dbReference>
<evidence type="ECO:0000313" key="18">
    <source>
        <dbReference type="EMBL" id="EDR15501.1"/>
    </source>
</evidence>
<feature type="active site" description="Charge relay system" evidence="15">
    <location>
        <position position="302"/>
    </location>
</feature>
<feature type="active site" description="Charge relay system" evidence="15">
    <location>
        <position position="298"/>
    </location>
</feature>
<dbReference type="CDD" id="cd04056">
    <property type="entry name" value="Peptidases_S53"/>
    <property type="match status" value="1"/>
</dbReference>
<dbReference type="InterPro" id="IPR015366">
    <property type="entry name" value="S53_propep"/>
</dbReference>
<feature type="chain" id="PRO_5002746891" description="tripeptidyl-peptidase II" evidence="16">
    <location>
        <begin position="17"/>
        <end position="651"/>
    </location>
</feature>
<dbReference type="PANTHER" id="PTHR14218">
    <property type="entry name" value="PROTEASE S8 TRIPEPTIDYL PEPTIDASE I CLN2"/>
    <property type="match status" value="1"/>
</dbReference>
<comment type="function">
    <text evidence="2">Secreted tripeptidyl-peptidase which degrades proteins at acidic pHs and is involved in virulence.</text>
</comment>
<dbReference type="Proteomes" id="UP000001194">
    <property type="component" value="Unassembled WGS sequence"/>
</dbReference>
<keyword evidence="13" id="KW-0865">Zymogen</keyword>
<dbReference type="GO" id="GO:0005576">
    <property type="term" value="C:extracellular region"/>
    <property type="evidence" value="ECO:0007669"/>
    <property type="project" value="UniProtKB-SubCell"/>
</dbReference>
<dbReference type="InParanoid" id="B0CPZ8"/>
<proteinExistence type="predicted"/>
<evidence type="ECO:0000256" key="15">
    <source>
        <dbReference type="PROSITE-ProRule" id="PRU01032"/>
    </source>
</evidence>
<evidence type="ECO:0000256" key="8">
    <source>
        <dbReference type="ARBA" id="ARBA00022729"/>
    </source>
</evidence>
<keyword evidence="12" id="KW-0843">Virulence</keyword>
<dbReference type="GO" id="GO:0008240">
    <property type="term" value="F:tripeptidyl-peptidase activity"/>
    <property type="evidence" value="ECO:0007669"/>
    <property type="project" value="UniProtKB-EC"/>
</dbReference>
<dbReference type="InterPro" id="IPR030400">
    <property type="entry name" value="Sedolisin_dom"/>
</dbReference>
<dbReference type="InterPro" id="IPR000209">
    <property type="entry name" value="Peptidase_S8/S53_dom"/>
</dbReference>
<reference evidence="18 19" key="1">
    <citation type="journal article" date="2008" name="Nature">
        <title>The genome of Laccaria bicolor provides insights into mycorrhizal symbiosis.</title>
        <authorList>
            <person name="Martin F."/>
            <person name="Aerts A."/>
            <person name="Ahren D."/>
            <person name="Brun A."/>
            <person name="Danchin E.G.J."/>
            <person name="Duchaussoy F."/>
            <person name="Gibon J."/>
            <person name="Kohler A."/>
            <person name="Lindquist E."/>
            <person name="Pereda V."/>
            <person name="Salamov A."/>
            <person name="Shapiro H.J."/>
            <person name="Wuyts J."/>
            <person name="Blaudez D."/>
            <person name="Buee M."/>
            <person name="Brokstein P."/>
            <person name="Canbaeck B."/>
            <person name="Cohen D."/>
            <person name="Courty P.E."/>
            <person name="Coutinho P.M."/>
            <person name="Delaruelle C."/>
            <person name="Detter J.C."/>
            <person name="Deveau A."/>
            <person name="DiFazio S."/>
            <person name="Duplessis S."/>
            <person name="Fraissinet-Tachet L."/>
            <person name="Lucic E."/>
            <person name="Frey-Klett P."/>
            <person name="Fourrey C."/>
            <person name="Feussner I."/>
            <person name="Gay G."/>
            <person name="Grimwood J."/>
            <person name="Hoegger P.J."/>
            <person name="Jain P."/>
            <person name="Kilaru S."/>
            <person name="Labbe J."/>
            <person name="Lin Y.C."/>
            <person name="Legue V."/>
            <person name="Le Tacon F."/>
            <person name="Marmeisse R."/>
            <person name="Melayah D."/>
            <person name="Montanini B."/>
            <person name="Muratet M."/>
            <person name="Nehls U."/>
            <person name="Niculita-Hirzel H."/>
            <person name="Oudot-Le Secq M.P."/>
            <person name="Peter M."/>
            <person name="Quesneville H."/>
            <person name="Rajashekar B."/>
            <person name="Reich M."/>
            <person name="Rouhier N."/>
            <person name="Schmutz J."/>
            <person name="Yin T."/>
            <person name="Chalot M."/>
            <person name="Henrissat B."/>
            <person name="Kuees U."/>
            <person name="Lucas S."/>
            <person name="Van de Peer Y."/>
            <person name="Podila G.K."/>
            <person name="Polle A."/>
            <person name="Pukkila P.J."/>
            <person name="Richardson P.M."/>
            <person name="Rouze P."/>
            <person name="Sanders I.R."/>
            <person name="Stajich J.E."/>
            <person name="Tunlid A."/>
            <person name="Tuskan G."/>
            <person name="Grigoriev I.V."/>
        </authorList>
    </citation>
    <scope>NUCLEOTIDE SEQUENCE [LARGE SCALE GENOMIC DNA]</scope>
    <source>
        <strain evidence="19">S238N-H82 / ATCC MYA-4686</strain>
    </source>
</reference>